<proteinExistence type="predicted"/>
<dbReference type="PROSITE" id="PS50011">
    <property type="entry name" value="PROTEIN_KINASE_DOM"/>
    <property type="match status" value="1"/>
</dbReference>
<dbReference type="SUPFAM" id="SSF56112">
    <property type="entry name" value="Protein kinase-like (PK-like)"/>
    <property type="match status" value="1"/>
</dbReference>
<dbReference type="InterPro" id="IPR000719">
    <property type="entry name" value="Prot_kinase_dom"/>
</dbReference>
<dbReference type="GO" id="GO:0004672">
    <property type="term" value="F:protein kinase activity"/>
    <property type="evidence" value="ECO:0007669"/>
    <property type="project" value="InterPro"/>
</dbReference>
<dbReference type="PANTHER" id="PTHR37171">
    <property type="entry name" value="SERINE/THREONINE-PROTEIN KINASE YRZF-RELATED"/>
    <property type="match status" value="1"/>
</dbReference>
<comment type="caution">
    <text evidence="1">The sequence shown here is derived from an EMBL/GenBank/DDBJ whole genome shotgun (WGS) entry which is preliminary data.</text>
</comment>
<sequence>MNPLKSTFLKVISSKSPIAFTSRMISSRAHASEGMTLRSFLQKCTIKRLPWGSPEFRSAQRLTSAVNPTYLPEFRVWPDFFAEIDKFFGPYLDKKFDTLIHNDLHWQRALESGVGLADESRVRDWVMRVLEEPCVQIIESIHGRRSNPLFRSCSAAVNIGSPDRVLTFGERGPGIAGASSRLVIEQETPWALPLRGVDIVQQISKYREDTRNPYLKSIHRLYGYMSINFLKYGILTTVESTRVLRRVCDDHYPEGILECSPEIDINGELLRSPLSALAYVACLIRKEGYMHMSMDPDGTWPESTRIIRLGKDGQQVAPIPGLIGNEGLDAREFRMRLDDVIKGSSSGSKYVTRGTIFVTKTDPNNGVPVVIKIYDLQNPNAAHQYSREIIMYDRLSPLQGSHVPSLYAHGTDSGGGFGIIVLEDCGESLQDEWYPDTRELARTALLNIHDRGVLHRDIEFRNITYNPKDNCLFPIRIVGLGNATSNPNLVTEDATSSELVKLAKL</sequence>
<dbReference type="Gene3D" id="1.10.510.10">
    <property type="entry name" value="Transferase(Phosphotransferase) domain 1"/>
    <property type="match status" value="1"/>
</dbReference>
<reference evidence="1 2" key="1">
    <citation type="submission" date="2019-06" db="EMBL/GenBank/DDBJ databases">
        <authorList>
            <person name="Palmer J.M."/>
        </authorList>
    </citation>
    <scope>NUCLEOTIDE SEQUENCE [LARGE SCALE GENOMIC DNA]</scope>
    <source>
        <strain evidence="1 2">TWF191</strain>
    </source>
</reference>
<dbReference type="GO" id="GO:0005524">
    <property type="term" value="F:ATP binding"/>
    <property type="evidence" value="ECO:0007669"/>
    <property type="project" value="InterPro"/>
</dbReference>
<dbReference type="PANTHER" id="PTHR37171:SF1">
    <property type="entry name" value="SERINE_THREONINE-PROTEIN KINASE YRZF-RELATED"/>
    <property type="match status" value="1"/>
</dbReference>
<dbReference type="AlphaFoldDB" id="A0A6G1M3V3"/>
<organism evidence="1 2">
    <name type="scientific">Orbilia oligospora</name>
    <name type="common">Nematode-trapping fungus</name>
    <name type="synonym">Arthrobotrys oligospora</name>
    <dbReference type="NCBI Taxonomy" id="2813651"/>
    <lineage>
        <taxon>Eukaryota</taxon>
        <taxon>Fungi</taxon>
        <taxon>Dikarya</taxon>
        <taxon>Ascomycota</taxon>
        <taxon>Pezizomycotina</taxon>
        <taxon>Orbiliomycetes</taxon>
        <taxon>Orbiliales</taxon>
        <taxon>Orbiliaceae</taxon>
        <taxon>Orbilia</taxon>
    </lineage>
</organism>
<evidence type="ECO:0000313" key="2">
    <source>
        <dbReference type="Proteomes" id="UP000483672"/>
    </source>
</evidence>
<name>A0A6G1M3V3_ORBOL</name>
<dbReference type="EMBL" id="WIPF01000018">
    <property type="protein sequence ID" value="KAF3227838.1"/>
    <property type="molecule type" value="Genomic_DNA"/>
</dbReference>
<dbReference type="InterPro" id="IPR052396">
    <property type="entry name" value="Meiotic_Drive_Suppr_Kinase"/>
</dbReference>
<evidence type="ECO:0000313" key="1">
    <source>
        <dbReference type="EMBL" id="KAF3227838.1"/>
    </source>
</evidence>
<accession>A0A6G1M3V3</accession>
<gene>
    <name evidence="1" type="ORF">TWF191_003360</name>
</gene>
<dbReference type="InterPro" id="IPR011009">
    <property type="entry name" value="Kinase-like_dom_sf"/>
</dbReference>
<dbReference type="Proteomes" id="UP000483672">
    <property type="component" value="Unassembled WGS sequence"/>
</dbReference>
<protein>
    <submittedName>
        <fullName evidence="1">Uncharacterized protein</fullName>
    </submittedName>
</protein>